<dbReference type="OrthoDB" id="5333491at2759"/>
<evidence type="ECO:0000313" key="3">
    <source>
        <dbReference type="Proteomes" id="UP000236664"/>
    </source>
</evidence>
<accession>A0A2K0WV68</accession>
<name>A0A2K0WV68_GIBNY</name>
<reference evidence="2 3" key="1">
    <citation type="submission" date="2017-06" db="EMBL/GenBank/DDBJ databases">
        <title>Genome of Fusarium nygamai isolate CS10214.</title>
        <authorList>
            <person name="Gardiner D.M."/>
            <person name="Obanor F."/>
            <person name="Kazan K."/>
        </authorList>
    </citation>
    <scope>NUCLEOTIDE SEQUENCE [LARGE SCALE GENOMIC DNA]</scope>
    <source>
        <strain evidence="2 3">CS10214</strain>
    </source>
</reference>
<feature type="domain" description="DUF6546" evidence="1">
    <location>
        <begin position="449"/>
        <end position="528"/>
    </location>
</feature>
<proteinExistence type="predicted"/>
<dbReference type="Proteomes" id="UP000236664">
    <property type="component" value="Unassembled WGS sequence"/>
</dbReference>
<gene>
    <name evidence="2" type="ORF">FNYG_00403</name>
</gene>
<sequence>MDRLSTELLSMIAAEAAACGPQIDINTVFDVRDSNDTLKTPRTLSRHNSLAPYAAVSHNWQLAFEPFTFHTLVISPKRLIEAAQHGYLTERRLGYVRFIAVLIAFPLPRPWDTPIIFPPGLDIRGDFLRARDDTGYISSEDELEENDGDGDGDYITSVIDFPHPRDRGYDRVFAKIMRILFNALKLAPVHENQEPYIDLRFGFPIPREFGLSRISSPEEMEASTLEGPWLTTIYFGMNRIGEELPELPSIASCSFELVSWSLCFEPHTACILASKMPYLKKLKLHLSDRELKDPGLRIEMRKKLASSLSILPQGIYDFDFHYSRGIPRDHVHIPTSILDPEENCDHLSQALFNFSQRENITRFSAEGSFELTIMGPSEEALSSCPGWSKLENYEIGFLAITPAGKWLAVPYKEDPNTDIFKTKRWGPPSGLSRGYYSSFNVNEFRGPIDPDYAHELLCAAGQAASHMPGLQRMIVNVGVIGSYRVSYNSAKVEPCMRIVGKKLQPPEEDMLRIWRRVAREHDHKLVLRWKDTARIKTRIEDFE</sequence>
<evidence type="ECO:0000259" key="1">
    <source>
        <dbReference type="Pfam" id="PF20183"/>
    </source>
</evidence>
<organism evidence="2 3">
    <name type="scientific">Gibberella nygamai</name>
    <name type="common">Bean root rot disease fungus</name>
    <name type="synonym">Fusarium nygamai</name>
    <dbReference type="NCBI Taxonomy" id="42673"/>
    <lineage>
        <taxon>Eukaryota</taxon>
        <taxon>Fungi</taxon>
        <taxon>Dikarya</taxon>
        <taxon>Ascomycota</taxon>
        <taxon>Pezizomycotina</taxon>
        <taxon>Sordariomycetes</taxon>
        <taxon>Hypocreomycetidae</taxon>
        <taxon>Hypocreales</taxon>
        <taxon>Nectriaceae</taxon>
        <taxon>Fusarium</taxon>
        <taxon>Fusarium fujikuroi species complex</taxon>
    </lineage>
</organism>
<evidence type="ECO:0000313" key="2">
    <source>
        <dbReference type="EMBL" id="PNP86175.1"/>
    </source>
</evidence>
<dbReference type="Pfam" id="PF20183">
    <property type="entry name" value="DUF6546"/>
    <property type="match status" value="1"/>
</dbReference>
<dbReference type="EMBL" id="MTQA01000017">
    <property type="protein sequence ID" value="PNP86175.1"/>
    <property type="molecule type" value="Genomic_DNA"/>
</dbReference>
<protein>
    <recommendedName>
        <fullName evidence="1">DUF6546 domain-containing protein</fullName>
    </recommendedName>
</protein>
<comment type="caution">
    <text evidence="2">The sequence shown here is derived from an EMBL/GenBank/DDBJ whole genome shotgun (WGS) entry which is preliminary data.</text>
</comment>
<keyword evidence="3" id="KW-1185">Reference proteome</keyword>
<dbReference type="AlphaFoldDB" id="A0A2K0WV68"/>
<dbReference type="STRING" id="42673.A0A2K0WV68"/>
<dbReference type="InterPro" id="IPR046676">
    <property type="entry name" value="DUF6546"/>
</dbReference>